<gene>
    <name evidence="10" type="ORF">FJAP1339_LOCUS6543</name>
</gene>
<organism evidence="10">
    <name type="scientific">Fibrocapsa japonica</name>
    <dbReference type="NCBI Taxonomy" id="94617"/>
    <lineage>
        <taxon>Eukaryota</taxon>
        <taxon>Sar</taxon>
        <taxon>Stramenopiles</taxon>
        <taxon>Ochrophyta</taxon>
        <taxon>Raphidophyceae</taxon>
        <taxon>Chattonellales</taxon>
        <taxon>Chattonellaceae</taxon>
        <taxon>Fibrocapsa</taxon>
    </lineage>
</organism>
<evidence type="ECO:0000313" key="10">
    <source>
        <dbReference type="EMBL" id="CAD9864591.1"/>
    </source>
</evidence>
<dbReference type="GO" id="GO:0015031">
    <property type="term" value="P:protein transport"/>
    <property type="evidence" value="ECO:0007669"/>
    <property type="project" value="UniProtKB-KW"/>
</dbReference>
<keyword evidence="5 8" id="KW-1133">Transmembrane helix</keyword>
<keyword evidence="4 8" id="KW-0653">Protein transport</keyword>
<proteinExistence type="inferred from homology"/>
<sequence length="168" mass="18381">MDNIGPSVRNMMSRASGNEEQEESMCPKLTMQQRVIGFCICFGLGYLISFLAVMSLIKANEEGIRQFAILYIIGNIIALCGTAFLVGPKSHCKKMFHKSRRGAAAFYLLMLLVVLVAAVAGAHIILVLFLLLIQVCAAMWYMASYIPYGRRMIVSCLKAPFSGGNSSG</sequence>
<evidence type="ECO:0000256" key="2">
    <source>
        <dbReference type="ARBA" id="ARBA00022448"/>
    </source>
</evidence>
<feature type="transmembrane region" description="Helical" evidence="8">
    <location>
        <begin position="124"/>
        <end position="143"/>
    </location>
</feature>
<evidence type="ECO:0000256" key="7">
    <source>
        <dbReference type="ARBA" id="ARBA00025800"/>
    </source>
</evidence>
<accession>A0A7S2XXF0</accession>
<evidence type="ECO:0000256" key="6">
    <source>
        <dbReference type="ARBA" id="ARBA00023136"/>
    </source>
</evidence>
<feature type="transmembrane region" description="Helical" evidence="8">
    <location>
        <begin position="35"/>
        <end position="57"/>
    </location>
</feature>
<dbReference type="InterPro" id="IPR007305">
    <property type="entry name" value="Vesicle_transpt_Got1/SFT2"/>
</dbReference>
<dbReference type="GO" id="GO:0012505">
    <property type="term" value="C:endomembrane system"/>
    <property type="evidence" value="ECO:0007669"/>
    <property type="project" value="UniProtKB-ARBA"/>
</dbReference>
<dbReference type="Pfam" id="PF04178">
    <property type="entry name" value="Got1"/>
    <property type="match status" value="1"/>
</dbReference>
<dbReference type="PANTHER" id="PTHR23137:SF6">
    <property type="entry name" value="VESICLE TRANSPORT PROTEIN"/>
    <property type="match status" value="1"/>
</dbReference>
<feature type="region of interest" description="Disordered" evidence="9">
    <location>
        <begin position="1"/>
        <end position="21"/>
    </location>
</feature>
<evidence type="ECO:0000256" key="8">
    <source>
        <dbReference type="RuleBase" id="RU363111"/>
    </source>
</evidence>
<keyword evidence="6 8" id="KW-0472">Membrane</keyword>
<dbReference type="GO" id="GO:0005737">
    <property type="term" value="C:cytoplasm"/>
    <property type="evidence" value="ECO:0007669"/>
    <property type="project" value="UniProtKB-ARBA"/>
</dbReference>
<dbReference type="EMBL" id="HBHR01013278">
    <property type="protein sequence ID" value="CAD9864591.1"/>
    <property type="molecule type" value="Transcribed_RNA"/>
</dbReference>
<feature type="transmembrane region" description="Helical" evidence="8">
    <location>
        <begin position="69"/>
        <end position="87"/>
    </location>
</feature>
<reference evidence="10" key="1">
    <citation type="submission" date="2021-01" db="EMBL/GenBank/DDBJ databases">
        <authorList>
            <person name="Corre E."/>
            <person name="Pelletier E."/>
            <person name="Niang G."/>
            <person name="Scheremetjew M."/>
            <person name="Finn R."/>
            <person name="Kale V."/>
            <person name="Holt S."/>
            <person name="Cochrane G."/>
            <person name="Meng A."/>
            <person name="Brown T."/>
            <person name="Cohen L."/>
        </authorList>
    </citation>
    <scope>NUCLEOTIDE SEQUENCE</scope>
    <source>
        <strain evidence="10">CCMP1661</strain>
    </source>
</reference>
<protein>
    <recommendedName>
        <fullName evidence="8">Vesicle transport protein</fullName>
    </recommendedName>
</protein>
<comment type="function">
    <text evidence="8">May be involved in fusion of retrograde transport vesicles derived from an endocytic compartment with the Golgi complex.</text>
</comment>
<evidence type="ECO:0000256" key="4">
    <source>
        <dbReference type="ARBA" id="ARBA00022927"/>
    </source>
</evidence>
<dbReference type="PANTHER" id="PTHR23137">
    <property type="entry name" value="VESICLE TRANSPORT PROTEIN-RELATED"/>
    <property type="match status" value="1"/>
</dbReference>
<keyword evidence="2 8" id="KW-0813">Transport</keyword>
<evidence type="ECO:0000256" key="9">
    <source>
        <dbReference type="SAM" id="MobiDB-lite"/>
    </source>
</evidence>
<dbReference type="AlphaFoldDB" id="A0A7S2XXF0"/>
<evidence type="ECO:0000256" key="3">
    <source>
        <dbReference type="ARBA" id="ARBA00022692"/>
    </source>
</evidence>
<comment type="subcellular location">
    <subcellularLocation>
        <location evidence="1 8">Membrane</location>
        <topology evidence="1 8">Multi-pass membrane protein</topology>
    </subcellularLocation>
</comment>
<evidence type="ECO:0000256" key="5">
    <source>
        <dbReference type="ARBA" id="ARBA00022989"/>
    </source>
</evidence>
<keyword evidence="3 8" id="KW-0812">Transmembrane</keyword>
<evidence type="ECO:0000256" key="1">
    <source>
        <dbReference type="ARBA" id="ARBA00004141"/>
    </source>
</evidence>
<dbReference type="InterPro" id="IPR011691">
    <property type="entry name" value="Vesicle_transpt_SFT2"/>
</dbReference>
<dbReference type="GO" id="GO:0016020">
    <property type="term" value="C:membrane"/>
    <property type="evidence" value="ECO:0007669"/>
    <property type="project" value="UniProtKB-SubCell"/>
</dbReference>
<dbReference type="GO" id="GO:0016192">
    <property type="term" value="P:vesicle-mediated transport"/>
    <property type="evidence" value="ECO:0007669"/>
    <property type="project" value="InterPro"/>
</dbReference>
<feature type="transmembrane region" description="Helical" evidence="8">
    <location>
        <begin position="99"/>
        <end position="118"/>
    </location>
</feature>
<comment type="similarity">
    <text evidence="7 8">Belongs to the SFT2 family.</text>
</comment>
<name>A0A7S2XXF0_9STRA</name>